<name>A0A5M8Q0W7_9LECA</name>
<feature type="compositionally biased region" description="Low complexity" evidence="3">
    <location>
        <begin position="356"/>
        <end position="373"/>
    </location>
</feature>
<evidence type="ECO:0000313" key="5">
    <source>
        <dbReference type="Proteomes" id="UP000324767"/>
    </source>
</evidence>
<dbReference type="SUPFAM" id="SSF48403">
    <property type="entry name" value="Ankyrin repeat"/>
    <property type="match status" value="1"/>
</dbReference>
<keyword evidence="2" id="KW-0040">ANK repeat</keyword>
<organism evidence="4 5">
    <name type="scientific">Lasallia pustulata</name>
    <dbReference type="NCBI Taxonomy" id="136370"/>
    <lineage>
        <taxon>Eukaryota</taxon>
        <taxon>Fungi</taxon>
        <taxon>Dikarya</taxon>
        <taxon>Ascomycota</taxon>
        <taxon>Pezizomycotina</taxon>
        <taxon>Lecanoromycetes</taxon>
        <taxon>OSLEUM clade</taxon>
        <taxon>Umbilicariomycetidae</taxon>
        <taxon>Umbilicariales</taxon>
        <taxon>Umbilicariaceae</taxon>
        <taxon>Lasallia</taxon>
    </lineage>
</organism>
<dbReference type="Proteomes" id="UP000324767">
    <property type="component" value="Unassembled WGS sequence"/>
</dbReference>
<dbReference type="InterPro" id="IPR036770">
    <property type="entry name" value="Ankyrin_rpt-contain_sf"/>
</dbReference>
<gene>
    <name evidence="4" type="ORF">FRX48_01733</name>
</gene>
<feature type="region of interest" description="Disordered" evidence="3">
    <location>
        <begin position="330"/>
        <end position="430"/>
    </location>
</feature>
<protein>
    <submittedName>
        <fullName evidence="4">Uncharacterized protein</fullName>
    </submittedName>
</protein>
<dbReference type="PANTHER" id="PTHR24193:SF121">
    <property type="entry name" value="ADA2A-CONTAINING COMPLEX COMPONENT 3, ISOFORM D"/>
    <property type="match status" value="1"/>
</dbReference>
<dbReference type="GO" id="GO:0000976">
    <property type="term" value="F:transcription cis-regulatory region binding"/>
    <property type="evidence" value="ECO:0007669"/>
    <property type="project" value="TreeGrafter"/>
</dbReference>
<feature type="compositionally biased region" description="Basic residues" evidence="3">
    <location>
        <begin position="411"/>
        <end position="420"/>
    </location>
</feature>
<dbReference type="SMART" id="SM00248">
    <property type="entry name" value="ANK"/>
    <property type="match status" value="3"/>
</dbReference>
<feature type="compositionally biased region" description="Pro residues" evidence="3">
    <location>
        <begin position="374"/>
        <end position="404"/>
    </location>
</feature>
<dbReference type="GO" id="GO:0005634">
    <property type="term" value="C:nucleus"/>
    <property type="evidence" value="ECO:0007669"/>
    <property type="project" value="TreeGrafter"/>
</dbReference>
<sequence length="582" mass="62332">MDASICDHETPQADCSECVLLAAGVPQSAYPPLIRAARHPDISPLRSLLKNLPAARLDPGRVTWPSSEISNGGNGIWKSPLTEAILAGLPENAALLLEYHADPDGFPNYLFRRFSSCFIRHRPLYRRADTSGSLPPHENLLEMISSPQTGPLTGHEIEARRLSRCRFWAEKDFLSFKSAFKGPVTALEAAAEMGDKETFARLVQAGADTTAWTTEHQGQMPDPAPPSYLTLSTPLHRAIEKNNPEMVAYLLRSHHRPDYFPLSTITRSLNATMYLLTLPSPSPTLLNLLLPSTSLSALTPTYNCHILHIASATLSLPLFQQVAHAVGPPATNLSNLPPPPSATPPSTSPASPSPTPTSTCTRPKSTPASTKSAPSPPPGSPSHSPPTLPAPAAPIRPEPPPPAPRNAATHPRARSPKRNHLAPSPADDGAAQSALVKHLLRARYADPLAALAAQDVHGNTPLHYLAAARDFNEGLWGWVCGMIKRWREGEGAKGGQSLQMGGGGEVPDAAKGYDALIGIRNRWGYCPAELFLENREARGEWGRGGCRFGGGSGKGEWMVGMGVGVGVWEVGCEKGWWGGFCG</sequence>
<dbReference type="InterPro" id="IPR002110">
    <property type="entry name" value="Ankyrin_rpt"/>
</dbReference>
<evidence type="ECO:0000256" key="3">
    <source>
        <dbReference type="SAM" id="MobiDB-lite"/>
    </source>
</evidence>
<keyword evidence="1" id="KW-0677">Repeat</keyword>
<feature type="compositionally biased region" description="Pro residues" evidence="3">
    <location>
        <begin position="336"/>
        <end position="355"/>
    </location>
</feature>
<reference evidence="4 5" key="1">
    <citation type="submission" date="2019-09" db="EMBL/GenBank/DDBJ databases">
        <title>The hologenome of the rock-dwelling lichen Lasallia pustulata.</title>
        <authorList>
            <person name="Greshake Tzovaras B."/>
            <person name="Segers F."/>
            <person name="Bicker A."/>
            <person name="Dal Grande F."/>
            <person name="Otte J."/>
            <person name="Hankeln T."/>
            <person name="Schmitt I."/>
            <person name="Ebersberger I."/>
        </authorList>
    </citation>
    <scope>NUCLEOTIDE SEQUENCE [LARGE SCALE GENOMIC DNA]</scope>
    <source>
        <strain evidence="4">A1-1</strain>
    </source>
</reference>
<accession>A0A5M8Q0W7</accession>
<dbReference type="InterPro" id="IPR050663">
    <property type="entry name" value="Ankyrin-SOCS_Box"/>
</dbReference>
<dbReference type="OrthoDB" id="2980193at2759"/>
<dbReference type="PANTHER" id="PTHR24193">
    <property type="entry name" value="ANKYRIN REPEAT PROTEIN"/>
    <property type="match status" value="1"/>
</dbReference>
<dbReference type="Pfam" id="PF13606">
    <property type="entry name" value="Ank_3"/>
    <property type="match status" value="1"/>
</dbReference>
<dbReference type="Gene3D" id="1.25.40.20">
    <property type="entry name" value="Ankyrin repeat-containing domain"/>
    <property type="match status" value="1"/>
</dbReference>
<dbReference type="PRINTS" id="PR01217">
    <property type="entry name" value="PRICHEXTENSN"/>
</dbReference>
<dbReference type="EMBL" id="VXIT01000002">
    <property type="protein sequence ID" value="KAA6414982.1"/>
    <property type="molecule type" value="Genomic_DNA"/>
</dbReference>
<evidence type="ECO:0000256" key="1">
    <source>
        <dbReference type="ARBA" id="ARBA00022737"/>
    </source>
</evidence>
<proteinExistence type="predicted"/>
<evidence type="ECO:0000256" key="2">
    <source>
        <dbReference type="ARBA" id="ARBA00023043"/>
    </source>
</evidence>
<dbReference type="GO" id="GO:0045944">
    <property type="term" value="P:positive regulation of transcription by RNA polymerase II"/>
    <property type="evidence" value="ECO:0007669"/>
    <property type="project" value="TreeGrafter"/>
</dbReference>
<dbReference type="AlphaFoldDB" id="A0A5M8Q0W7"/>
<evidence type="ECO:0000313" key="4">
    <source>
        <dbReference type="EMBL" id="KAA6414982.1"/>
    </source>
</evidence>
<comment type="caution">
    <text evidence="4">The sequence shown here is derived from an EMBL/GenBank/DDBJ whole genome shotgun (WGS) entry which is preliminary data.</text>
</comment>